<evidence type="ECO:0000313" key="7">
    <source>
        <dbReference type="EMBL" id="GAA4680472.1"/>
    </source>
</evidence>
<accession>A0ABP8W6P7</accession>
<sequence length="229" mass="24846">MSRQIFRSAPGFEAPSTQGPFDFHAEKEGRWALLLSAPFAFTPVCTTELAAVSKRYDEFVARDVLVAAVAVDTVPPLEQWVVDIEAAFGVSVPFALVADADRSIAVAYGMIDVEQAAQVLPVAPGRWLKASPDFAVRTAFVVSPADVIMAAISYPPSVGLSVDEVLRVIDALKLTRWKLAAPADWQDGDDVVVGRVTPDSEAVTRYGNLRTITPYLRTTTPPPYTRTPR</sequence>
<dbReference type="InterPro" id="IPR000866">
    <property type="entry name" value="AhpC/TSA"/>
</dbReference>
<name>A0ABP8W6P7_9MICO</name>
<evidence type="ECO:0000259" key="6">
    <source>
        <dbReference type="PROSITE" id="PS51352"/>
    </source>
</evidence>
<dbReference type="InterPro" id="IPR050217">
    <property type="entry name" value="Peroxiredoxin"/>
</dbReference>
<dbReference type="Proteomes" id="UP001501295">
    <property type="component" value="Unassembled WGS sequence"/>
</dbReference>
<dbReference type="PIRSF" id="PIRSF000239">
    <property type="entry name" value="AHPC"/>
    <property type="match status" value="1"/>
</dbReference>
<organism evidence="7 8">
    <name type="scientific">Frondihabitans cladoniiphilus</name>
    <dbReference type="NCBI Taxonomy" id="715785"/>
    <lineage>
        <taxon>Bacteria</taxon>
        <taxon>Bacillati</taxon>
        <taxon>Actinomycetota</taxon>
        <taxon>Actinomycetes</taxon>
        <taxon>Micrococcales</taxon>
        <taxon>Microbacteriaceae</taxon>
        <taxon>Frondihabitans</taxon>
    </lineage>
</organism>
<keyword evidence="5" id="KW-0676">Redox-active center</keyword>
<keyword evidence="8" id="KW-1185">Reference proteome</keyword>
<dbReference type="PANTHER" id="PTHR10681:SF121">
    <property type="entry name" value="ALKYL HYDROPEROXIDE REDUCTASE C"/>
    <property type="match status" value="1"/>
</dbReference>
<keyword evidence="4" id="KW-0560">Oxidoreductase</keyword>
<dbReference type="PROSITE" id="PS51352">
    <property type="entry name" value="THIOREDOXIN_2"/>
    <property type="match status" value="1"/>
</dbReference>
<proteinExistence type="inferred from homology"/>
<dbReference type="InterPro" id="IPR036249">
    <property type="entry name" value="Thioredoxin-like_sf"/>
</dbReference>
<keyword evidence="3" id="KW-0049">Antioxidant</keyword>
<keyword evidence="2" id="KW-0575">Peroxidase</keyword>
<dbReference type="RefSeq" id="WP_345376445.1">
    <property type="nucleotide sequence ID" value="NZ_BAABLM010000005.1"/>
</dbReference>
<protein>
    <submittedName>
        <fullName evidence="7">Peroxiredoxin</fullName>
    </submittedName>
</protein>
<evidence type="ECO:0000313" key="8">
    <source>
        <dbReference type="Proteomes" id="UP001501295"/>
    </source>
</evidence>
<evidence type="ECO:0000256" key="2">
    <source>
        <dbReference type="ARBA" id="ARBA00022559"/>
    </source>
</evidence>
<comment type="caution">
    <text evidence="7">The sequence shown here is derived from an EMBL/GenBank/DDBJ whole genome shotgun (WGS) entry which is preliminary data.</text>
</comment>
<dbReference type="Gene3D" id="3.30.1020.10">
    <property type="entry name" value="Antioxidant, Horf6, Chain A, domain2"/>
    <property type="match status" value="1"/>
</dbReference>
<dbReference type="Pfam" id="PF00578">
    <property type="entry name" value="AhpC-TSA"/>
    <property type="match status" value="1"/>
</dbReference>
<evidence type="ECO:0000256" key="4">
    <source>
        <dbReference type="ARBA" id="ARBA00023002"/>
    </source>
</evidence>
<evidence type="ECO:0000256" key="1">
    <source>
        <dbReference type="ARBA" id="ARBA00009796"/>
    </source>
</evidence>
<dbReference type="PANTHER" id="PTHR10681">
    <property type="entry name" value="THIOREDOXIN PEROXIDASE"/>
    <property type="match status" value="1"/>
</dbReference>
<dbReference type="Gene3D" id="3.40.30.10">
    <property type="entry name" value="Glutaredoxin"/>
    <property type="match status" value="1"/>
</dbReference>
<dbReference type="InterPro" id="IPR013766">
    <property type="entry name" value="Thioredoxin_domain"/>
</dbReference>
<feature type="domain" description="Thioredoxin" evidence="6">
    <location>
        <begin position="3"/>
        <end position="174"/>
    </location>
</feature>
<dbReference type="EMBL" id="BAABLM010000005">
    <property type="protein sequence ID" value="GAA4680472.1"/>
    <property type="molecule type" value="Genomic_DNA"/>
</dbReference>
<comment type="similarity">
    <text evidence="1">Belongs to the peroxiredoxin family. AhpC/Prx1 subfamily.</text>
</comment>
<evidence type="ECO:0000256" key="5">
    <source>
        <dbReference type="ARBA" id="ARBA00023284"/>
    </source>
</evidence>
<dbReference type="InterPro" id="IPR024706">
    <property type="entry name" value="Peroxiredoxin_AhpC-typ"/>
</dbReference>
<dbReference type="SUPFAM" id="SSF52833">
    <property type="entry name" value="Thioredoxin-like"/>
    <property type="match status" value="1"/>
</dbReference>
<evidence type="ECO:0000256" key="3">
    <source>
        <dbReference type="ARBA" id="ARBA00022862"/>
    </source>
</evidence>
<reference evidence="8" key="1">
    <citation type="journal article" date="2019" name="Int. J. Syst. Evol. Microbiol.">
        <title>The Global Catalogue of Microorganisms (GCM) 10K type strain sequencing project: providing services to taxonomists for standard genome sequencing and annotation.</title>
        <authorList>
            <consortium name="The Broad Institute Genomics Platform"/>
            <consortium name="The Broad Institute Genome Sequencing Center for Infectious Disease"/>
            <person name="Wu L."/>
            <person name="Ma J."/>
        </authorList>
    </citation>
    <scope>NUCLEOTIDE SEQUENCE [LARGE SCALE GENOMIC DNA]</scope>
    <source>
        <strain evidence="8">JCM 18956</strain>
    </source>
</reference>
<gene>
    <name evidence="7" type="ORF">GCM10025780_27200</name>
</gene>